<dbReference type="Pfam" id="PF22936">
    <property type="entry name" value="Pol_BBD"/>
    <property type="match status" value="1"/>
</dbReference>
<dbReference type="InterPro" id="IPR054722">
    <property type="entry name" value="PolX-like_BBD"/>
</dbReference>
<evidence type="ECO:0000313" key="4">
    <source>
        <dbReference type="Proteomes" id="UP000827092"/>
    </source>
</evidence>
<dbReference type="PROSITE" id="PS50158">
    <property type="entry name" value="ZF_CCHC"/>
    <property type="match status" value="1"/>
</dbReference>
<reference evidence="3 4" key="1">
    <citation type="journal article" date="2022" name="Nat. Ecol. Evol.">
        <title>A masculinizing supergene underlies an exaggerated male reproductive morph in a spider.</title>
        <authorList>
            <person name="Hendrickx F."/>
            <person name="De Corte Z."/>
            <person name="Sonet G."/>
            <person name="Van Belleghem S.M."/>
            <person name="Kostlbacher S."/>
            <person name="Vangestel C."/>
        </authorList>
    </citation>
    <scope>NUCLEOTIDE SEQUENCE [LARGE SCALE GENOMIC DNA]</scope>
    <source>
        <strain evidence="3">W744_W776</strain>
    </source>
</reference>
<organism evidence="3 4">
    <name type="scientific">Oedothorax gibbosus</name>
    <dbReference type="NCBI Taxonomy" id="931172"/>
    <lineage>
        <taxon>Eukaryota</taxon>
        <taxon>Metazoa</taxon>
        <taxon>Ecdysozoa</taxon>
        <taxon>Arthropoda</taxon>
        <taxon>Chelicerata</taxon>
        <taxon>Arachnida</taxon>
        <taxon>Araneae</taxon>
        <taxon>Araneomorphae</taxon>
        <taxon>Entelegynae</taxon>
        <taxon>Araneoidea</taxon>
        <taxon>Linyphiidae</taxon>
        <taxon>Erigoninae</taxon>
        <taxon>Oedothorax</taxon>
    </lineage>
</organism>
<dbReference type="SUPFAM" id="SSF57756">
    <property type="entry name" value="Retrovirus zinc finger-like domains"/>
    <property type="match status" value="1"/>
</dbReference>
<dbReference type="SMART" id="SM00343">
    <property type="entry name" value="ZnF_C2HC"/>
    <property type="match status" value="2"/>
</dbReference>
<keyword evidence="1" id="KW-0863">Zinc-finger</keyword>
<dbReference type="Gene3D" id="4.10.60.10">
    <property type="entry name" value="Zinc finger, CCHC-type"/>
    <property type="match status" value="1"/>
</dbReference>
<sequence length="166" mass="18367">MSLPKEYDGVKTTLENQPLGIAGLNLQLVRARLMDAEALLEDSRRDNPPRQARCLGDTAAFSATPRKNPTCNICRRKGHIARFCRSNRGACYSCGQRGHLARDCGRTRTREHEAASTAVTFVAGQIAHKDWIVDSGATHHMCSEKTWFTNLRPHVGTISCASKMKS</sequence>
<feature type="domain" description="CCHC-type" evidence="2">
    <location>
        <begin position="91"/>
        <end position="104"/>
    </location>
</feature>
<dbReference type="Pfam" id="PF00098">
    <property type="entry name" value="zf-CCHC"/>
    <property type="match status" value="1"/>
</dbReference>
<dbReference type="AlphaFoldDB" id="A0AAV6TTE8"/>
<keyword evidence="1" id="KW-0862">Zinc</keyword>
<comment type="caution">
    <text evidence="3">The sequence shown here is derived from an EMBL/GenBank/DDBJ whole genome shotgun (WGS) entry which is preliminary data.</text>
</comment>
<dbReference type="InterPro" id="IPR001878">
    <property type="entry name" value="Znf_CCHC"/>
</dbReference>
<dbReference type="EMBL" id="JAFNEN010001040">
    <property type="protein sequence ID" value="KAG8175275.1"/>
    <property type="molecule type" value="Genomic_DNA"/>
</dbReference>
<proteinExistence type="predicted"/>
<dbReference type="Proteomes" id="UP000827092">
    <property type="component" value="Unassembled WGS sequence"/>
</dbReference>
<name>A0AAV6TTE8_9ARAC</name>
<dbReference type="InterPro" id="IPR036875">
    <property type="entry name" value="Znf_CCHC_sf"/>
</dbReference>
<protein>
    <recommendedName>
        <fullName evidence="2">CCHC-type domain-containing protein</fullName>
    </recommendedName>
</protein>
<dbReference type="GO" id="GO:0008270">
    <property type="term" value="F:zinc ion binding"/>
    <property type="evidence" value="ECO:0007669"/>
    <property type="project" value="UniProtKB-KW"/>
</dbReference>
<keyword evidence="1" id="KW-0479">Metal-binding</keyword>
<evidence type="ECO:0000256" key="1">
    <source>
        <dbReference type="PROSITE-ProRule" id="PRU00047"/>
    </source>
</evidence>
<evidence type="ECO:0000313" key="3">
    <source>
        <dbReference type="EMBL" id="KAG8175275.1"/>
    </source>
</evidence>
<dbReference type="GO" id="GO:0003676">
    <property type="term" value="F:nucleic acid binding"/>
    <property type="evidence" value="ECO:0007669"/>
    <property type="project" value="InterPro"/>
</dbReference>
<gene>
    <name evidence="3" type="ORF">JTE90_015395</name>
</gene>
<keyword evidence="4" id="KW-1185">Reference proteome</keyword>
<accession>A0AAV6TTE8</accession>
<evidence type="ECO:0000259" key="2">
    <source>
        <dbReference type="PROSITE" id="PS50158"/>
    </source>
</evidence>